<dbReference type="RefSeq" id="WP_004121249.1">
    <property type="nucleotide sequence ID" value="NZ_AQHN01000072.1"/>
</dbReference>
<dbReference type="OrthoDB" id="7507358at2"/>
<dbReference type="STRING" id="363754.RHSP_32027"/>
<accession>N6UWP8</accession>
<evidence type="ECO:0000313" key="1">
    <source>
        <dbReference type="EMBL" id="ENN86070.1"/>
    </source>
</evidence>
<keyword evidence="2" id="KW-1185">Reference proteome</keyword>
<dbReference type="Proteomes" id="UP000012429">
    <property type="component" value="Unassembled WGS sequence"/>
</dbReference>
<evidence type="ECO:0000313" key="2">
    <source>
        <dbReference type="Proteomes" id="UP000012429"/>
    </source>
</evidence>
<reference evidence="1 2" key="1">
    <citation type="journal article" date="2012" name="BMC Genomics">
        <title>Genomic basis of broad host range and environmental adaptability of Rhizobium tropici CIAT 899 and Rhizobium sp. PRF 81 which are used in inoculants for common bean (Phaseolus vulgaris L.).</title>
        <authorList>
            <person name="Ormeno-Orrillo E."/>
            <person name="Menna P."/>
            <person name="Almeida L.G."/>
            <person name="Ollero F.J."/>
            <person name="Nicolas M.F."/>
            <person name="Pains Rodrigues E."/>
            <person name="Shigueyoshi Nakatani A."/>
            <person name="Silva Batista J.S."/>
            <person name="Oliveira Chueire L.M."/>
            <person name="Souza R.C."/>
            <person name="Ribeiro Vasconcelos A.T."/>
            <person name="Megias M."/>
            <person name="Hungria M."/>
            <person name="Martinez-Romero E."/>
        </authorList>
    </citation>
    <scope>NUCLEOTIDE SEQUENCE [LARGE SCALE GENOMIC DNA]</scope>
    <source>
        <strain evidence="1 2">PRF 81</strain>
    </source>
</reference>
<gene>
    <name evidence="1" type="ORF">RHSP_32027</name>
</gene>
<name>N6UWP8_9HYPH</name>
<dbReference type="EMBL" id="AQHN01000072">
    <property type="protein sequence ID" value="ENN86070.1"/>
    <property type="molecule type" value="Genomic_DNA"/>
</dbReference>
<dbReference type="AlphaFoldDB" id="N6UWP8"/>
<dbReference type="PATRIC" id="fig|363754.4.peg.4026"/>
<sequence length="126" mass="13348">MNLHGLVSGAIGTVNPFVDASMQNNTGYTTNDDGVQIPTYVTATGTAQVQALTFKDLTQLDGINKNGAARGIYFYGDIQGVLRTKTKGGDIITLSNGASAGNWLVVQVLETWDVGWCKCACVLQMS</sequence>
<organism evidence="1 2">
    <name type="scientific">Rhizobium freirei PRF 81</name>
    <dbReference type="NCBI Taxonomy" id="363754"/>
    <lineage>
        <taxon>Bacteria</taxon>
        <taxon>Pseudomonadati</taxon>
        <taxon>Pseudomonadota</taxon>
        <taxon>Alphaproteobacteria</taxon>
        <taxon>Hyphomicrobiales</taxon>
        <taxon>Rhizobiaceae</taxon>
        <taxon>Rhizobium/Agrobacterium group</taxon>
        <taxon>Rhizobium</taxon>
    </lineage>
</organism>
<comment type="caution">
    <text evidence="1">The sequence shown here is derived from an EMBL/GenBank/DDBJ whole genome shotgun (WGS) entry which is preliminary data.</text>
</comment>
<protein>
    <submittedName>
        <fullName evidence="1">Uncharacterized protein</fullName>
    </submittedName>
</protein>
<proteinExistence type="predicted"/>